<dbReference type="PANTHER" id="PTHR34135:SF2">
    <property type="entry name" value="LYSOZYME"/>
    <property type="match status" value="1"/>
</dbReference>
<dbReference type="KEGG" id="fls:GLV81_01625"/>
<dbReference type="GO" id="GO:0016998">
    <property type="term" value="P:cell wall macromolecule catabolic process"/>
    <property type="evidence" value="ECO:0007669"/>
    <property type="project" value="InterPro"/>
</dbReference>
<dbReference type="InterPro" id="IPR017853">
    <property type="entry name" value="GH"/>
</dbReference>
<dbReference type="Pfam" id="PF01183">
    <property type="entry name" value="Glyco_hydro_25"/>
    <property type="match status" value="1"/>
</dbReference>
<dbReference type="Proteomes" id="UP000426027">
    <property type="component" value="Chromosome"/>
</dbReference>
<dbReference type="PROSITE" id="PS51904">
    <property type="entry name" value="GLYCOSYL_HYDROL_F25_2"/>
    <property type="match status" value="1"/>
</dbReference>
<gene>
    <name evidence="2" type="ORF">GLV81_01625</name>
</gene>
<dbReference type="AlphaFoldDB" id="A0A6I6GJB4"/>
<dbReference type="SUPFAM" id="SSF51445">
    <property type="entry name" value="(Trans)glycosidases"/>
    <property type="match status" value="1"/>
</dbReference>
<dbReference type="GO" id="GO:0016052">
    <property type="term" value="P:carbohydrate catabolic process"/>
    <property type="evidence" value="ECO:0007669"/>
    <property type="project" value="TreeGrafter"/>
</dbReference>
<name>A0A6I6GJB4_9BACT</name>
<dbReference type="EMBL" id="CP046566">
    <property type="protein sequence ID" value="QGW26972.1"/>
    <property type="molecule type" value="Genomic_DNA"/>
</dbReference>
<dbReference type="GO" id="GO:0009253">
    <property type="term" value="P:peptidoglycan catabolic process"/>
    <property type="evidence" value="ECO:0007669"/>
    <property type="project" value="InterPro"/>
</dbReference>
<comment type="similarity">
    <text evidence="1">Belongs to the glycosyl hydrolase 25 family.</text>
</comment>
<evidence type="ECO:0000313" key="3">
    <source>
        <dbReference type="Proteomes" id="UP000426027"/>
    </source>
</evidence>
<accession>A0A6I6GJB4</accession>
<keyword evidence="3" id="KW-1185">Reference proteome</keyword>
<dbReference type="GO" id="GO:0003796">
    <property type="term" value="F:lysozyme activity"/>
    <property type="evidence" value="ECO:0007669"/>
    <property type="project" value="InterPro"/>
</dbReference>
<sequence length="123" mass="14419">MDLLPGDLAPVLDVETYTGNDIDAFLNEIEVWLKLVEAHYGIKPVLYSNAAFYNQYLHDRFSDYPLWVAHYQNRDKPRVDREWQFWQHSETGRVNGIRGKVDFNVFNGDSASFEALRIPLKNR</sequence>
<dbReference type="PANTHER" id="PTHR34135">
    <property type="entry name" value="LYSOZYME"/>
    <property type="match status" value="1"/>
</dbReference>
<dbReference type="Gene3D" id="3.20.20.80">
    <property type="entry name" value="Glycosidases"/>
    <property type="match status" value="1"/>
</dbReference>
<reference evidence="2 3" key="1">
    <citation type="submission" date="2019-11" db="EMBL/GenBank/DDBJ databases">
        <authorList>
            <person name="Im W.T."/>
        </authorList>
    </citation>
    <scope>NUCLEOTIDE SEQUENCE [LARGE SCALE GENOMIC DNA]</scope>
    <source>
        <strain evidence="2 3">SB-02</strain>
    </source>
</reference>
<evidence type="ECO:0008006" key="4">
    <source>
        <dbReference type="Google" id="ProtNLM"/>
    </source>
</evidence>
<organism evidence="2 3">
    <name type="scientific">Phnomibacter ginsenosidimutans</name>
    <dbReference type="NCBI Taxonomy" id="2676868"/>
    <lineage>
        <taxon>Bacteria</taxon>
        <taxon>Pseudomonadati</taxon>
        <taxon>Bacteroidota</taxon>
        <taxon>Chitinophagia</taxon>
        <taxon>Chitinophagales</taxon>
        <taxon>Chitinophagaceae</taxon>
        <taxon>Phnomibacter</taxon>
    </lineage>
</organism>
<evidence type="ECO:0000313" key="2">
    <source>
        <dbReference type="EMBL" id="QGW26972.1"/>
    </source>
</evidence>
<evidence type="ECO:0000256" key="1">
    <source>
        <dbReference type="ARBA" id="ARBA00010646"/>
    </source>
</evidence>
<protein>
    <recommendedName>
        <fullName evidence="4">Glycoside hydrolase family 25 protein</fullName>
    </recommendedName>
</protein>
<proteinExistence type="inferred from homology"/>
<dbReference type="InterPro" id="IPR002053">
    <property type="entry name" value="Glyco_hydro_25"/>
</dbReference>